<dbReference type="Gene3D" id="3.90.850.10">
    <property type="entry name" value="Fumarylacetoacetase-like, C-terminal domain"/>
    <property type="match status" value="1"/>
</dbReference>
<dbReference type="GO" id="GO:0046872">
    <property type="term" value="F:metal ion binding"/>
    <property type="evidence" value="ECO:0007669"/>
    <property type="project" value="UniProtKB-KW"/>
</dbReference>
<dbReference type="eggNOG" id="KOG1535">
    <property type="taxonomic scope" value="Eukaryota"/>
</dbReference>
<dbReference type="InterPro" id="IPR011234">
    <property type="entry name" value="Fumarylacetoacetase-like_C"/>
</dbReference>
<evidence type="ECO:0000259" key="3">
    <source>
        <dbReference type="Pfam" id="PF01557"/>
    </source>
</evidence>
<proteinExistence type="inferred from homology"/>
<dbReference type="STRING" id="280699.M1VHL0"/>
<dbReference type="Proteomes" id="UP000007014">
    <property type="component" value="Chromosome 10"/>
</dbReference>
<keyword evidence="4" id="KW-0413">Isomerase</keyword>
<evidence type="ECO:0000313" key="5">
    <source>
        <dbReference type="Proteomes" id="UP000007014"/>
    </source>
</evidence>
<dbReference type="PANTHER" id="PTHR11820:SF7">
    <property type="entry name" value="ACYLPYRUVASE FAHD1, MITOCHONDRIAL"/>
    <property type="match status" value="1"/>
</dbReference>
<evidence type="ECO:0000256" key="1">
    <source>
        <dbReference type="ARBA" id="ARBA00010211"/>
    </source>
</evidence>
<dbReference type="EMBL" id="AP006492">
    <property type="protein sequence ID" value="BAM80393.1"/>
    <property type="molecule type" value="Genomic_DNA"/>
</dbReference>
<dbReference type="OrthoDB" id="411064at2759"/>
<dbReference type="AlphaFoldDB" id="M1VHL0"/>
<evidence type="ECO:0000313" key="4">
    <source>
        <dbReference type="EMBL" id="BAM80393.1"/>
    </source>
</evidence>
<dbReference type="HOGENOM" id="CLU_850887_0_0_1"/>
<protein>
    <submittedName>
        <fullName evidence="4">2-hydroxyhepta-2,4-diene-1,7-dioate isomerase</fullName>
    </submittedName>
</protein>
<dbReference type="GO" id="GO:0018773">
    <property type="term" value="F:acetylpyruvate hydrolase activity"/>
    <property type="evidence" value="ECO:0007669"/>
    <property type="project" value="TreeGrafter"/>
</dbReference>
<dbReference type="SUPFAM" id="SSF56529">
    <property type="entry name" value="FAH"/>
    <property type="match status" value="1"/>
</dbReference>
<accession>M1VHL0</accession>
<dbReference type="Pfam" id="PF01557">
    <property type="entry name" value="FAA_hydrolase"/>
    <property type="match status" value="1"/>
</dbReference>
<dbReference type="GO" id="GO:0016853">
    <property type="term" value="F:isomerase activity"/>
    <property type="evidence" value="ECO:0007669"/>
    <property type="project" value="UniProtKB-KW"/>
</dbReference>
<sequence>MKASRTSRHATPNKPPDSVLLCSMLVTQLACQHRVPAVLLTDGIDFSVYPTNVPLPQETAHDSMHIRQGALHCIGANTVAAAALERCENSAQAWQVLMASRARRALGDALVSKISKKCLAVGRNYVEHAKEMGHEVPSVSQEPFFFMKPTTCYLREGRPILLPIGSEPEHEVELGLVIARRCKRVPRDAAFSFIAGYLVCIDVTARRWQREAKAKGLPWTLAKSADSFLPMSRFIRREEVHDPQRLWLWLKVNGQLRQRGCTVDMVHDIASLVHYASRWMTLEEGDIILTGTPAGVGPLLHGDIVEAGIEELVSMKFVCETDTGSPI</sequence>
<dbReference type="Gramene" id="CMJ301CT">
    <property type="protein sequence ID" value="CMJ301CT"/>
    <property type="gene ID" value="CMJ301C"/>
</dbReference>
<reference evidence="4 5" key="1">
    <citation type="journal article" date="2004" name="Nature">
        <title>Genome sequence of the ultrasmall unicellular red alga Cyanidioschyzon merolae 10D.</title>
        <authorList>
            <person name="Matsuzaki M."/>
            <person name="Misumi O."/>
            <person name="Shin-i T."/>
            <person name="Maruyama S."/>
            <person name="Takahara M."/>
            <person name="Miyagishima S."/>
            <person name="Mori T."/>
            <person name="Nishida K."/>
            <person name="Yagisawa F."/>
            <person name="Nishida K."/>
            <person name="Yoshida Y."/>
            <person name="Nishimura Y."/>
            <person name="Nakao S."/>
            <person name="Kobayashi T."/>
            <person name="Momoyama Y."/>
            <person name="Higashiyama T."/>
            <person name="Minoda A."/>
            <person name="Sano M."/>
            <person name="Nomoto H."/>
            <person name="Oishi K."/>
            <person name="Hayashi H."/>
            <person name="Ohta F."/>
            <person name="Nishizaka S."/>
            <person name="Haga S."/>
            <person name="Miura S."/>
            <person name="Morishita T."/>
            <person name="Kabeya Y."/>
            <person name="Terasawa K."/>
            <person name="Suzuki Y."/>
            <person name="Ishii Y."/>
            <person name="Asakawa S."/>
            <person name="Takano H."/>
            <person name="Ohta N."/>
            <person name="Kuroiwa H."/>
            <person name="Tanaka K."/>
            <person name="Shimizu N."/>
            <person name="Sugano S."/>
            <person name="Sato N."/>
            <person name="Nozaki H."/>
            <person name="Ogasawara N."/>
            <person name="Kohara Y."/>
            <person name="Kuroiwa T."/>
        </authorList>
    </citation>
    <scope>NUCLEOTIDE SEQUENCE [LARGE SCALE GENOMIC DNA]</scope>
    <source>
        <strain evidence="4 5">10D</strain>
    </source>
</reference>
<feature type="domain" description="Fumarylacetoacetase-like C-terminal" evidence="3">
    <location>
        <begin position="117"/>
        <end position="316"/>
    </location>
</feature>
<dbReference type="KEGG" id="cme:CYME_CMJ301C"/>
<dbReference type="GO" id="GO:0005739">
    <property type="term" value="C:mitochondrion"/>
    <property type="evidence" value="ECO:0007669"/>
    <property type="project" value="TreeGrafter"/>
</dbReference>
<organism evidence="4 5">
    <name type="scientific">Cyanidioschyzon merolae (strain NIES-3377 / 10D)</name>
    <name type="common">Unicellular red alga</name>
    <dbReference type="NCBI Taxonomy" id="280699"/>
    <lineage>
        <taxon>Eukaryota</taxon>
        <taxon>Rhodophyta</taxon>
        <taxon>Bangiophyceae</taxon>
        <taxon>Cyanidiales</taxon>
        <taxon>Cyanidiaceae</taxon>
        <taxon>Cyanidioschyzon</taxon>
    </lineage>
</organism>
<reference evidence="4 5" key="2">
    <citation type="journal article" date="2007" name="BMC Biol.">
        <title>A 100%-complete sequence reveals unusually simple genomic features in the hot-spring red alga Cyanidioschyzon merolae.</title>
        <authorList>
            <person name="Nozaki H."/>
            <person name="Takano H."/>
            <person name="Misumi O."/>
            <person name="Terasawa K."/>
            <person name="Matsuzaki M."/>
            <person name="Maruyama S."/>
            <person name="Nishida K."/>
            <person name="Yagisawa F."/>
            <person name="Yoshida Y."/>
            <person name="Fujiwara T."/>
            <person name="Takio S."/>
            <person name="Tamura K."/>
            <person name="Chung S.J."/>
            <person name="Nakamura S."/>
            <person name="Kuroiwa H."/>
            <person name="Tanaka K."/>
            <person name="Sato N."/>
            <person name="Kuroiwa T."/>
        </authorList>
    </citation>
    <scope>NUCLEOTIDE SEQUENCE [LARGE SCALE GENOMIC DNA]</scope>
    <source>
        <strain evidence="4 5">10D</strain>
    </source>
</reference>
<dbReference type="GeneID" id="16994022"/>
<gene>
    <name evidence="4" type="ORF">CYME_CMJ301C</name>
</gene>
<evidence type="ECO:0000256" key="2">
    <source>
        <dbReference type="ARBA" id="ARBA00022723"/>
    </source>
</evidence>
<comment type="similarity">
    <text evidence="1">Belongs to the FAH family.</text>
</comment>
<dbReference type="OMA" id="NCRKVIC"/>
<keyword evidence="2" id="KW-0479">Metal-binding</keyword>
<dbReference type="PANTHER" id="PTHR11820">
    <property type="entry name" value="ACYLPYRUVASE"/>
    <property type="match status" value="1"/>
</dbReference>
<dbReference type="InterPro" id="IPR036663">
    <property type="entry name" value="Fumarylacetoacetase_C_sf"/>
</dbReference>
<keyword evidence="5" id="KW-1185">Reference proteome</keyword>
<dbReference type="RefSeq" id="XP_005535000.1">
    <property type="nucleotide sequence ID" value="XM_005534943.1"/>
</dbReference>
<name>M1VHL0_CYAM1</name>